<name>A0A4U6TKH5_SETVI</name>
<dbReference type="Gramene" id="TKW03018">
    <property type="protein sequence ID" value="TKW03018"/>
    <property type="gene ID" value="SEVIR_7G042320v2"/>
</dbReference>
<gene>
    <name evidence="1" type="ORF">SEVIR_7G042320v2</name>
</gene>
<evidence type="ECO:0000313" key="1">
    <source>
        <dbReference type="EMBL" id="TKW03018.1"/>
    </source>
</evidence>
<protein>
    <submittedName>
        <fullName evidence="1">Uncharacterized protein</fullName>
    </submittedName>
</protein>
<dbReference type="EMBL" id="CM016558">
    <property type="protein sequence ID" value="TKW03018.1"/>
    <property type="molecule type" value="Genomic_DNA"/>
</dbReference>
<dbReference type="Proteomes" id="UP000298652">
    <property type="component" value="Chromosome 7"/>
</dbReference>
<accession>A0A4U6TKH5</accession>
<proteinExistence type="predicted"/>
<reference evidence="1" key="1">
    <citation type="submission" date="2019-03" db="EMBL/GenBank/DDBJ databases">
        <title>WGS assembly of Setaria viridis.</title>
        <authorList>
            <person name="Huang P."/>
            <person name="Jenkins J."/>
            <person name="Grimwood J."/>
            <person name="Barry K."/>
            <person name="Healey A."/>
            <person name="Mamidi S."/>
            <person name="Sreedasyam A."/>
            <person name="Shu S."/>
            <person name="Feldman M."/>
            <person name="Wu J."/>
            <person name="Yu Y."/>
            <person name="Chen C."/>
            <person name="Johnson J."/>
            <person name="Rokhsar D."/>
            <person name="Baxter I."/>
            <person name="Schmutz J."/>
            <person name="Brutnell T."/>
            <person name="Kellogg E."/>
        </authorList>
    </citation>
    <scope>NUCLEOTIDE SEQUENCE [LARGE SCALE GENOMIC DNA]</scope>
</reference>
<evidence type="ECO:0000313" key="2">
    <source>
        <dbReference type="Proteomes" id="UP000298652"/>
    </source>
</evidence>
<sequence length="144" mass="15567">MLRPSSSSTKRTNGTAVISRFSCAHRSAFQALFPRSIPAMSPACALPPMEPFCAAPPLCAWTAAEVNFANGTYELHLAPEEEAAADLHHTGVEPVPEQAEDQFANSKCDVDISEFAASVTWPTQLPLGWTVEWDPSLDGEDRGH</sequence>
<dbReference type="AlphaFoldDB" id="A0A4U6TKH5"/>
<keyword evidence="2" id="KW-1185">Reference proteome</keyword>
<organism evidence="1 2">
    <name type="scientific">Setaria viridis</name>
    <name type="common">Green bristlegrass</name>
    <name type="synonym">Setaria italica subsp. viridis</name>
    <dbReference type="NCBI Taxonomy" id="4556"/>
    <lineage>
        <taxon>Eukaryota</taxon>
        <taxon>Viridiplantae</taxon>
        <taxon>Streptophyta</taxon>
        <taxon>Embryophyta</taxon>
        <taxon>Tracheophyta</taxon>
        <taxon>Spermatophyta</taxon>
        <taxon>Magnoliopsida</taxon>
        <taxon>Liliopsida</taxon>
        <taxon>Poales</taxon>
        <taxon>Poaceae</taxon>
        <taxon>PACMAD clade</taxon>
        <taxon>Panicoideae</taxon>
        <taxon>Panicodae</taxon>
        <taxon>Paniceae</taxon>
        <taxon>Cenchrinae</taxon>
        <taxon>Setaria</taxon>
    </lineage>
</organism>